<evidence type="ECO:0000313" key="3">
    <source>
        <dbReference type="Proteomes" id="UP000605361"/>
    </source>
</evidence>
<name>A0A931AJH1_9ACTN</name>
<dbReference type="RefSeq" id="WP_195903006.1">
    <property type="nucleotide sequence ID" value="NZ_JADOGI010000366.1"/>
</dbReference>
<protein>
    <submittedName>
        <fullName evidence="2">Uncharacterized protein</fullName>
    </submittedName>
</protein>
<dbReference type="AlphaFoldDB" id="A0A931AJH1"/>
<keyword evidence="3" id="KW-1185">Reference proteome</keyword>
<evidence type="ECO:0000313" key="2">
    <source>
        <dbReference type="EMBL" id="MBF8194172.1"/>
    </source>
</evidence>
<organism evidence="2 3">
    <name type="scientific">Nonomuraea cypriaca</name>
    <dbReference type="NCBI Taxonomy" id="1187855"/>
    <lineage>
        <taxon>Bacteria</taxon>
        <taxon>Bacillati</taxon>
        <taxon>Actinomycetota</taxon>
        <taxon>Actinomycetes</taxon>
        <taxon>Streptosporangiales</taxon>
        <taxon>Streptosporangiaceae</taxon>
        <taxon>Nonomuraea</taxon>
    </lineage>
</organism>
<accession>A0A931AJH1</accession>
<sequence>MPNSDTPAHVTTGNAQLDEDWAYVRDHVDQTADTISAQMAGYALGFAHAMLTARREDLAQEKIDWMTQYADRIRAAGHRAQQPPQPAKARAAPTPIARPSRARKCLAKGTVRFLDTPT</sequence>
<feature type="region of interest" description="Disordered" evidence="1">
    <location>
        <begin position="76"/>
        <end position="100"/>
    </location>
</feature>
<proteinExistence type="predicted"/>
<dbReference type="Proteomes" id="UP000605361">
    <property type="component" value="Unassembled WGS sequence"/>
</dbReference>
<reference evidence="2" key="1">
    <citation type="submission" date="2020-11" db="EMBL/GenBank/DDBJ databases">
        <title>Whole-genome analyses of Nonomuraea sp. K274.</title>
        <authorList>
            <person name="Veyisoglu A."/>
        </authorList>
    </citation>
    <scope>NUCLEOTIDE SEQUENCE</scope>
    <source>
        <strain evidence="2">K274</strain>
    </source>
</reference>
<dbReference type="EMBL" id="JADOGI010000366">
    <property type="protein sequence ID" value="MBF8194172.1"/>
    <property type="molecule type" value="Genomic_DNA"/>
</dbReference>
<evidence type="ECO:0000256" key="1">
    <source>
        <dbReference type="SAM" id="MobiDB-lite"/>
    </source>
</evidence>
<gene>
    <name evidence="2" type="ORF">ITP53_52590</name>
</gene>
<comment type="caution">
    <text evidence="2">The sequence shown here is derived from an EMBL/GenBank/DDBJ whole genome shotgun (WGS) entry which is preliminary data.</text>
</comment>